<dbReference type="EMBL" id="JQ815896">
    <property type="protein sequence ID" value="AGE14137.1"/>
    <property type="molecule type" value="Genomic_DNA"/>
</dbReference>
<protein>
    <recommendedName>
        <fullName evidence="2">TIGR03118 family protein</fullName>
    </recommendedName>
</protein>
<reference evidence="1" key="1">
    <citation type="journal article" date="2013" name="Appl. Environ. Microbiol.">
        <title>RubisCO Gene Clusters Found in a Metagenome Microarray from Acid Mine Drainage.</title>
        <authorList>
            <person name="Guo X."/>
            <person name="Yin H."/>
            <person name="Cong J."/>
            <person name="Dai Z."/>
            <person name="Liang Y."/>
            <person name="Liu X."/>
        </authorList>
    </citation>
    <scope>NUCLEOTIDE SEQUENCE</scope>
</reference>
<proteinExistence type="predicted"/>
<evidence type="ECO:0008006" key="2">
    <source>
        <dbReference type="Google" id="ProtNLM"/>
    </source>
</evidence>
<organism evidence="1">
    <name type="scientific">uncultured prokaryote</name>
    <dbReference type="NCBI Taxonomy" id="198431"/>
    <lineage>
        <taxon>unclassified sequences</taxon>
        <taxon>environmental samples</taxon>
    </lineage>
</organism>
<name>M1GLA7_9ZZZZ</name>
<dbReference type="NCBIfam" id="TIGR03118">
    <property type="entry name" value="PEPCTERM_chp_1"/>
    <property type="match status" value="1"/>
</dbReference>
<dbReference type="Gene3D" id="2.120.10.30">
    <property type="entry name" value="TolB, C-terminal domain"/>
    <property type="match status" value="1"/>
</dbReference>
<dbReference type="InterPro" id="IPR017549">
    <property type="entry name" value="APMV_L690"/>
</dbReference>
<sequence>MNLHHVSKNQRRFVLPGSLAMCLFLVVASPVLWADGTSGYTQHNLVSDGFVRADNTDPNLKNPWGLVFNPRSDVWVADTGTGLSTLYDGSGSPVPLVVKIPGGSPTGIVYNESSGFVVSRGGASGPSSFIFATEHGRISGWNYDVDSANAVTMVDNARKTGAVYKGLAIVDAGGVPPMLYAADFHNGRIDVFDKDFHAVALSSGKFVDPRLPAGFAPFGIQNIDGDLYVTYAKQDAAKHDDVHGAGLGFVDVYSRSGEFRRRLISGGHLNAPWGLAKAPADFGKFGNSLLVANFGDGTINAYDIADGKFQGQLATPSHRPLKIDGLWGICFGNGHSGQPANALFFAAGPGHEKHGLYGRIEAAMRKQAGHEAPWGSGGSGY</sequence>
<dbReference type="AlphaFoldDB" id="M1GLA7"/>
<dbReference type="SUPFAM" id="SSF63825">
    <property type="entry name" value="YWTD domain"/>
    <property type="match status" value="1"/>
</dbReference>
<dbReference type="InterPro" id="IPR011042">
    <property type="entry name" value="6-blade_b-propeller_TolB-like"/>
</dbReference>
<accession>M1GLA7</accession>
<evidence type="ECO:0000313" key="1">
    <source>
        <dbReference type="EMBL" id="AGE14137.1"/>
    </source>
</evidence>